<protein>
    <submittedName>
        <fullName evidence="2">FkbM family methyltransferase</fullName>
    </submittedName>
</protein>
<dbReference type="PANTHER" id="PTHR34203">
    <property type="entry name" value="METHYLTRANSFERASE, FKBM FAMILY PROTEIN"/>
    <property type="match status" value="1"/>
</dbReference>
<evidence type="ECO:0000313" key="2">
    <source>
        <dbReference type="EMBL" id="KAA5803452.1"/>
    </source>
</evidence>
<comment type="caution">
    <text evidence="2">The sequence shown here is derived from an EMBL/GenBank/DDBJ whole genome shotgun (WGS) entry which is preliminary data.</text>
</comment>
<dbReference type="SUPFAM" id="SSF53335">
    <property type="entry name" value="S-adenosyl-L-methionine-dependent methyltransferases"/>
    <property type="match status" value="1"/>
</dbReference>
<sequence>MMNSVMSKSVTSRCISNQRIKGGTHYFGRSHFEEYASAIYPCLQKELRPAWCLDVGANYGYTGLLMRAAFPQAHLILVEPIPWLEAFVRRNFAVNAAQLDEFHSAIVSTPLEGGRTRFGINASSSQDSRVMAQPGWEQIETGVVAIDDLLARAAPDEGVYIKIDTQGWERRVFESAERFLSRHQRWFIKTEFAPAWLESQGADPAELLGYLIGRYGVYEHCGRVRWRAASLAEATGPALEPGCEADFVKYVRNLGRKDTGWIDLFVTPPGFRRTGRYD</sequence>
<feature type="domain" description="Methyltransferase FkbM" evidence="1">
    <location>
        <begin position="54"/>
        <end position="219"/>
    </location>
</feature>
<dbReference type="NCBIfam" id="TIGR01444">
    <property type="entry name" value="fkbM_fam"/>
    <property type="match status" value="1"/>
</dbReference>
<accession>A0A5M6ZFB2</accession>
<dbReference type="InterPro" id="IPR006342">
    <property type="entry name" value="FkbM_mtfrase"/>
</dbReference>
<dbReference type="PANTHER" id="PTHR34203:SF15">
    <property type="entry name" value="SLL1173 PROTEIN"/>
    <property type="match status" value="1"/>
</dbReference>
<proteinExistence type="predicted"/>
<dbReference type="Proteomes" id="UP000325122">
    <property type="component" value="Unassembled WGS sequence"/>
</dbReference>
<dbReference type="RefSeq" id="WP_150022720.1">
    <property type="nucleotide sequence ID" value="NZ_VWOJ01000002.1"/>
</dbReference>
<dbReference type="AlphaFoldDB" id="A0A5M6ZFB2"/>
<keyword evidence="2" id="KW-0489">Methyltransferase</keyword>
<keyword evidence="2" id="KW-0808">Transferase</keyword>
<keyword evidence="3" id="KW-1185">Reference proteome</keyword>
<dbReference type="EMBL" id="VWOJ01000002">
    <property type="protein sequence ID" value="KAA5803452.1"/>
    <property type="molecule type" value="Genomic_DNA"/>
</dbReference>
<reference evidence="2 3" key="1">
    <citation type="submission" date="2019-09" db="EMBL/GenBank/DDBJ databases">
        <authorList>
            <person name="Kevbrin V."/>
            <person name="Grouzdev D.S."/>
        </authorList>
    </citation>
    <scope>NUCLEOTIDE SEQUENCE [LARGE SCALE GENOMIC DNA]</scope>
    <source>
        <strain evidence="2 3">G-192</strain>
    </source>
</reference>
<name>A0A5M6ZFB2_9PROT</name>
<dbReference type="InterPro" id="IPR052514">
    <property type="entry name" value="SAM-dependent_MTase"/>
</dbReference>
<dbReference type="InterPro" id="IPR029063">
    <property type="entry name" value="SAM-dependent_MTases_sf"/>
</dbReference>
<evidence type="ECO:0000313" key="3">
    <source>
        <dbReference type="Proteomes" id="UP000325122"/>
    </source>
</evidence>
<dbReference type="Gene3D" id="3.40.50.150">
    <property type="entry name" value="Vaccinia Virus protein VP39"/>
    <property type="match status" value="1"/>
</dbReference>
<dbReference type="GO" id="GO:0008168">
    <property type="term" value="F:methyltransferase activity"/>
    <property type="evidence" value="ECO:0007669"/>
    <property type="project" value="UniProtKB-KW"/>
</dbReference>
<dbReference type="Pfam" id="PF05050">
    <property type="entry name" value="Methyltransf_21"/>
    <property type="match status" value="1"/>
</dbReference>
<gene>
    <name evidence="2" type="ORF">F1654_06500</name>
</gene>
<evidence type="ECO:0000259" key="1">
    <source>
        <dbReference type="Pfam" id="PF05050"/>
    </source>
</evidence>
<dbReference type="GO" id="GO:0032259">
    <property type="term" value="P:methylation"/>
    <property type="evidence" value="ECO:0007669"/>
    <property type="project" value="UniProtKB-KW"/>
</dbReference>
<organism evidence="2 3">
    <name type="scientific">Alkalicaulis satelles</name>
    <dbReference type="NCBI Taxonomy" id="2609175"/>
    <lineage>
        <taxon>Bacteria</taxon>
        <taxon>Pseudomonadati</taxon>
        <taxon>Pseudomonadota</taxon>
        <taxon>Alphaproteobacteria</taxon>
        <taxon>Maricaulales</taxon>
        <taxon>Maricaulaceae</taxon>
        <taxon>Alkalicaulis</taxon>
    </lineage>
</organism>